<reference evidence="2" key="2">
    <citation type="submission" date="2021-04" db="EMBL/GenBank/DDBJ databases">
        <authorList>
            <person name="Gilroy R."/>
        </authorList>
    </citation>
    <scope>NUCLEOTIDE SEQUENCE</scope>
    <source>
        <strain evidence="2">CHK188-4685</strain>
    </source>
</reference>
<name>A0A9D2RM14_9FIRM</name>
<feature type="region of interest" description="Disordered" evidence="1">
    <location>
        <begin position="47"/>
        <end position="80"/>
    </location>
</feature>
<dbReference type="EMBL" id="DWYS01000145">
    <property type="protein sequence ID" value="HJB08630.1"/>
    <property type="molecule type" value="Genomic_DNA"/>
</dbReference>
<evidence type="ECO:0000313" key="3">
    <source>
        <dbReference type="Proteomes" id="UP000886804"/>
    </source>
</evidence>
<organism evidence="2 3">
    <name type="scientific">Candidatus Enterocloster faecavium</name>
    <dbReference type="NCBI Taxonomy" id="2838560"/>
    <lineage>
        <taxon>Bacteria</taxon>
        <taxon>Bacillati</taxon>
        <taxon>Bacillota</taxon>
        <taxon>Clostridia</taxon>
        <taxon>Lachnospirales</taxon>
        <taxon>Lachnospiraceae</taxon>
        <taxon>Enterocloster</taxon>
    </lineage>
</organism>
<accession>A0A9D2RM14</accession>
<proteinExistence type="predicted"/>
<evidence type="ECO:0000256" key="1">
    <source>
        <dbReference type="SAM" id="MobiDB-lite"/>
    </source>
</evidence>
<protein>
    <submittedName>
        <fullName evidence="2">Twin-arginine translocation pathway signal</fullName>
    </submittedName>
</protein>
<sequence>MRQARSTKAVRTIPKGAYECGTTSDELMNGDYRDSLHPGLDLQGNGYYSDSESARTDSAALKNSDFPGCVKGKPQAGGPV</sequence>
<evidence type="ECO:0000313" key="2">
    <source>
        <dbReference type="EMBL" id="HJB08630.1"/>
    </source>
</evidence>
<comment type="caution">
    <text evidence="2">The sequence shown here is derived from an EMBL/GenBank/DDBJ whole genome shotgun (WGS) entry which is preliminary data.</text>
</comment>
<gene>
    <name evidence="2" type="ORF">H9716_12345</name>
</gene>
<dbReference type="AlphaFoldDB" id="A0A9D2RM14"/>
<dbReference type="Proteomes" id="UP000886804">
    <property type="component" value="Unassembled WGS sequence"/>
</dbReference>
<reference evidence="2" key="1">
    <citation type="journal article" date="2021" name="PeerJ">
        <title>Extensive microbial diversity within the chicken gut microbiome revealed by metagenomics and culture.</title>
        <authorList>
            <person name="Gilroy R."/>
            <person name="Ravi A."/>
            <person name="Getino M."/>
            <person name="Pursley I."/>
            <person name="Horton D.L."/>
            <person name="Alikhan N.F."/>
            <person name="Baker D."/>
            <person name="Gharbi K."/>
            <person name="Hall N."/>
            <person name="Watson M."/>
            <person name="Adriaenssens E.M."/>
            <person name="Foster-Nyarko E."/>
            <person name="Jarju S."/>
            <person name="Secka A."/>
            <person name="Antonio M."/>
            <person name="Oren A."/>
            <person name="Chaudhuri R.R."/>
            <person name="La Ragione R."/>
            <person name="Hildebrand F."/>
            <person name="Pallen M.J."/>
        </authorList>
    </citation>
    <scope>NUCLEOTIDE SEQUENCE</scope>
    <source>
        <strain evidence="2">CHK188-4685</strain>
    </source>
</reference>